<evidence type="ECO:0000313" key="3">
    <source>
        <dbReference type="Proteomes" id="UP001314263"/>
    </source>
</evidence>
<evidence type="ECO:0000313" key="2">
    <source>
        <dbReference type="EMBL" id="CAK0783911.1"/>
    </source>
</evidence>
<feature type="compositionally biased region" description="Low complexity" evidence="1">
    <location>
        <begin position="107"/>
        <end position="125"/>
    </location>
</feature>
<protein>
    <submittedName>
        <fullName evidence="2">Uncharacterized protein</fullName>
    </submittedName>
</protein>
<feature type="region of interest" description="Disordered" evidence="1">
    <location>
        <begin position="1"/>
        <end position="125"/>
    </location>
</feature>
<feature type="compositionally biased region" description="Low complexity" evidence="1">
    <location>
        <begin position="1"/>
        <end position="13"/>
    </location>
</feature>
<gene>
    <name evidence="2" type="ORF">CVIRNUC_007111</name>
</gene>
<evidence type="ECO:0000256" key="1">
    <source>
        <dbReference type="SAM" id="MobiDB-lite"/>
    </source>
</evidence>
<name>A0AAV1IAL8_9CHLO</name>
<comment type="caution">
    <text evidence="2">The sequence shown here is derived from an EMBL/GenBank/DDBJ whole genome shotgun (WGS) entry which is preliminary data.</text>
</comment>
<keyword evidence="3" id="KW-1185">Reference proteome</keyword>
<reference evidence="2 3" key="1">
    <citation type="submission" date="2023-10" db="EMBL/GenBank/DDBJ databases">
        <authorList>
            <person name="Maclean D."/>
            <person name="Macfadyen A."/>
        </authorList>
    </citation>
    <scope>NUCLEOTIDE SEQUENCE [LARGE SCALE GENOMIC DNA]</scope>
</reference>
<accession>A0AAV1IAL8</accession>
<dbReference type="Proteomes" id="UP001314263">
    <property type="component" value="Unassembled WGS sequence"/>
</dbReference>
<proteinExistence type="predicted"/>
<feature type="compositionally biased region" description="Low complexity" evidence="1">
    <location>
        <begin position="261"/>
        <end position="284"/>
    </location>
</feature>
<organism evidence="2 3">
    <name type="scientific">Coccomyxa viridis</name>
    <dbReference type="NCBI Taxonomy" id="1274662"/>
    <lineage>
        <taxon>Eukaryota</taxon>
        <taxon>Viridiplantae</taxon>
        <taxon>Chlorophyta</taxon>
        <taxon>core chlorophytes</taxon>
        <taxon>Trebouxiophyceae</taxon>
        <taxon>Trebouxiophyceae incertae sedis</taxon>
        <taxon>Coccomyxaceae</taxon>
        <taxon>Coccomyxa</taxon>
    </lineage>
</organism>
<dbReference type="EMBL" id="CAUYUE010000009">
    <property type="protein sequence ID" value="CAK0783911.1"/>
    <property type="molecule type" value="Genomic_DNA"/>
</dbReference>
<feature type="compositionally biased region" description="Basic residues" evidence="1">
    <location>
        <begin position="39"/>
        <end position="48"/>
    </location>
</feature>
<feature type="region of interest" description="Disordered" evidence="1">
    <location>
        <begin position="211"/>
        <end position="242"/>
    </location>
</feature>
<feature type="region of interest" description="Disordered" evidence="1">
    <location>
        <begin position="254"/>
        <end position="287"/>
    </location>
</feature>
<dbReference type="AlphaFoldDB" id="A0AAV1IAL8"/>
<sequence length="394" mass="42063">MSLDASTAAAHAALSEGMPERVEAGKQGPAQLKAPMITRSRHKTRGRRLPIGQASADTGRVAKRCAAQCEETADAPQPYDESDSLSSHQPPLEMLPSRDISRPTNSAAPGPAVAEAPAAARDPSANLTDETDVEIAHLIPAGHEVPILDAQAVALDASTAASAIVLDGMPQRAKAEQQGPMQQISLIRRSRRMTRDGRVCTSQKTADTVRAAKRSAAQCDETADAPESKRLRSESCPASGPCCLHRQPTEETARLPDCQQASEAPEPSNSAAPAPAAAKTPAAARDPFRDDTREHEVLACLKPSLNAASPEKARKYMLFKTLDRRGRRRGAGCDTGCSRLQIETRLGDSPDTPFEVRLWASIKQRILRMNNGVAPEPGHGYFEKYSLACAGCAN</sequence>